<feature type="compositionally biased region" description="Basic and acidic residues" evidence="6">
    <location>
        <begin position="368"/>
        <end position="388"/>
    </location>
</feature>
<dbReference type="Gene3D" id="3.30.1600.10">
    <property type="entry name" value="SIR2/SIRT2 'Small Domain"/>
    <property type="match status" value="1"/>
</dbReference>
<proteinExistence type="inferred from homology"/>
<evidence type="ECO:0000259" key="7">
    <source>
        <dbReference type="PROSITE" id="PS50305"/>
    </source>
</evidence>
<dbReference type="GO" id="GO:0046872">
    <property type="term" value="F:metal ion binding"/>
    <property type="evidence" value="ECO:0007669"/>
    <property type="project" value="UniProtKB-KW"/>
</dbReference>
<dbReference type="EMBL" id="CP014248">
    <property type="protein sequence ID" value="AMD22528.1"/>
    <property type="molecule type" value="Genomic_DNA"/>
</dbReference>
<evidence type="ECO:0000313" key="9">
    <source>
        <dbReference type="Proteomes" id="UP000243052"/>
    </source>
</evidence>
<dbReference type="GO" id="GO:0070403">
    <property type="term" value="F:NAD+ binding"/>
    <property type="evidence" value="ECO:0007669"/>
    <property type="project" value="InterPro"/>
</dbReference>
<evidence type="ECO:0000256" key="2">
    <source>
        <dbReference type="ARBA" id="ARBA00022491"/>
    </source>
</evidence>
<evidence type="ECO:0000256" key="4">
    <source>
        <dbReference type="ARBA" id="ARBA00023027"/>
    </source>
</evidence>
<dbReference type="GO" id="GO:0017136">
    <property type="term" value="F:histone deacetylase activity, NAD-dependent"/>
    <property type="evidence" value="ECO:0007669"/>
    <property type="project" value="TreeGrafter"/>
</dbReference>
<dbReference type="InterPro" id="IPR003000">
    <property type="entry name" value="Sirtuin"/>
</dbReference>
<feature type="binding site" evidence="5">
    <location>
        <position position="204"/>
    </location>
    <ligand>
        <name>Zn(2+)</name>
        <dbReference type="ChEBI" id="CHEBI:29105"/>
    </ligand>
</feature>
<dbReference type="GeneID" id="28725887"/>
<dbReference type="Proteomes" id="UP000243052">
    <property type="component" value="Chromosome viii"/>
</dbReference>
<dbReference type="GO" id="GO:0005634">
    <property type="term" value="C:nucleus"/>
    <property type="evidence" value="ECO:0007669"/>
    <property type="project" value="TreeGrafter"/>
</dbReference>
<name>A0A109V094_9SACH</name>
<evidence type="ECO:0000256" key="6">
    <source>
        <dbReference type="SAM" id="MobiDB-lite"/>
    </source>
</evidence>
<dbReference type="STRING" id="45286.A0A109V094"/>
<protein>
    <submittedName>
        <fullName evidence="8">HHL242Wp</fullName>
    </submittedName>
</protein>
<feature type="binding site" evidence="5">
    <location>
        <position position="229"/>
    </location>
    <ligand>
        <name>Zn(2+)</name>
        <dbReference type="ChEBI" id="CHEBI:29105"/>
    </ligand>
</feature>
<keyword evidence="9" id="KW-1185">Reference proteome</keyword>
<dbReference type="InterPro" id="IPR026591">
    <property type="entry name" value="Sirtuin_cat_small_dom_sf"/>
</dbReference>
<comment type="similarity">
    <text evidence="1">Belongs to the sirtuin family. Class I subfamily.</text>
</comment>
<dbReference type="AlphaFoldDB" id="A0A109V094"/>
<dbReference type="Gene3D" id="3.40.50.1220">
    <property type="entry name" value="TPP-binding domain"/>
    <property type="match status" value="1"/>
</dbReference>
<feature type="region of interest" description="Disordered" evidence="6">
    <location>
        <begin position="485"/>
        <end position="517"/>
    </location>
</feature>
<dbReference type="InterPro" id="IPR050134">
    <property type="entry name" value="NAD-dep_sirtuin_deacylases"/>
</dbReference>
<dbReference type="OrthoDB" id="2919105at2759"/>
<dbReference type="PANTHER" id="PTHR11085">
    <property type="entry name" value="NAD-DEPENDENT PROTEIN DEACYLASE SIRTUIN-5, MITOCHONDRIAL-RELATED"/>
    <property type="match status" value="1"/>
</dbReference>
<feature type="binding site" evidence="5">
    <location>
        <position position="207"/>
    </location>
    <ligand>
        <name>Zn(2+)</name>
        <dbReference type="ChEBI" id="CHEBI:29105"/>
    </ligand>
</feature>
<feature type="region of interest" description="Disordered" evidence="6">
    <location>
        <begin position="368"/>
        <end position="420"/>
    </location>
</feature>
<evidence type="ECO:0000256" key="3">
    <source>
        <dbReference type="ARBA" id="ARBA00022679"/>
    </source>
</evidence>
<keyword evidence="4" id="KW-0520">NAD</keyword>
<feature type="active site" description="Proton acceptor" evidence="5">
    <location>
        <position position="196"/>
    </location>
</feature>
<feature type="compositionally biased region" description="Pro residues" evidence="6">
    <location>
        <begin position="396"/>
        <end position="406"/>
    </location>
</feature>
<evidence type="ECO:0000313" key="8">
    <source>
        <dbReference type="EMBL" id="AMD22528.1"/>
    </source>
</evidence>
<dbReference type="InterPro" id="IPR026590">
    <property type="entry name" value="Ssirtuin_cat_dom"/>
</dbReference>
<dbReference type="SUPFAM" id="SSF52467">
    <property type="entry name" value="DHS-like NAD/FAD-binding domain"/>
    <property type="match status" value="1"/>
</dbReference>
<feature type="domain" description="Deacetylase sirtuin-type" evidence="7">
    <location>
        <begin position="45"/>
        <end position="378"/>
    </location>
</feature>
<dbReference type="PROSITE" id="PS50305">
    <property type="entry name" value="SIRTUIN"/>
    <property type="match status" value="1"/>
</dbReference>
<keyword evidence="5" id="KW-0862">Zinc</keyword>
<evidence type="ECO:0000256" key="1">
    <source>
        <dbReference type="ARBA" id="ARBA00006924"/>
    </source>
</evidence>
<gene>
    <name evidence="8" type="ORF">AW171_hschr84577</name>
</gene>
<accession>A0A109V094</accession>
<keyword evidence="5" id="KW-0479">Metal-binding</keyword>
<dbReference type="RefSeq" id="XP_017989524.1">
    <property type="nucleotide sequence ID" value="XM_018134204.1"/>
</dbReference>
<organism evidence="8 9">
    <name type="scientific">Eremothecium sinecaudum</name>
    <dbReference type="NCBI Taxonomy" id="45286"/>
    <lineage>
        <taxon>Eukaryota</taxon>
        <taxon>Fungi</taxon>
        <taxon>Dikarya</taxon>
        <taxon>Ascomycota</taxon>
        <taxon>Saccharomycotina</taxon>
        <taxon>Saccharomycetes</taxon>
        <taxon>Saccharomycetales</taxon>
        <taxon>Saccharomycetaceae</taxon>
        <taxon>Eremothecium</taxon>
    </lineage>
</organism>
<evidence type="ECO:0000256" key="5">
    <source>
        <dbReference type="PROSITE-ProRule" id="PRU00236"/>
    </source>
</evidence>
<dbReference type="InterPro" id="IPR029035">
    <property type="entry name" value="DHS-like_NAD/FAD-binding_dom"/>
</dbReference>
<feature type="binding site" evidence="5">
    <location>
        <position position="232"/>
    </location>
    <ligand>
        <name>Zn(2+)</name>
        <dbReference type="ChEBI" id="CHEBI:29105"/>
    </ligand>
</feature>
<sequence>MPSLIQSQESFNELFPSPVKKRPSKPQLRTEKIQHIRLNSAEGGLSDNEELLNLIYKQISKSKKIMVLTGAGISCNAGIPDFRSSEGLYNLVKKQYPDVQIRSGQDMFDISLFREEKLISVFATFMDSLHSSAIVAKPTKTHEFIAHLKDRSKLLRCYTQNIDGLEEHLGLALSKPMDPRVSFSSQWKSFDVVQLHGDLNSLSCTQCFNNFSWSRSWKRVLKAGELPTCPRCVELNEIRTNQGKRSRTNVGILRPNIVLYGENHPSGEFIRQGLNLDVAKGKPDLLIVMGTSLKVDGVRRLVKSISKQVHEKSGLVLFINNSNIGDCSWHGIIDYQIESDCDLWVADLKRRIPEFFLSQQQADRARQLKREASELRKKQREQREREALEQQGPLTPNTPPSTPSPPRWREPTTPELNFDDQHTNELAPAAIQEAYTDPIIVKEDPMSDVFMRLIKDNRQYKTFNVVQPKEVMIRDRTPLENSHKRRRLLDKNTKQEVEGIPTDMDEKNPNQLILEGK</sequence>
<reference evidence="8 9" key="1">
    <citation type="submission" date="2016-01" db="EMBL/GenBank/DDBJ databases">
        <title>Genome sequence of the yeast Holleya sinecauda.</title>
        <authorList>
            <person name="Dietrich F.S."/>
        </authorList>
    </citation>
    <scope>NUCLEOTIDE SEQUENCE [LARGE SCALE GENOMIC DNA]</scope>
    <source>
        <strain evidence="8 9">ATCC 58844</strain>
    </source>
</reference>
<dbReference type="Pfam" id="PF02146">
    <property type="entry name" value="SIR2"/>
    <property type="match status" value="1"/>
</dbReference>
<keyword evidence="3" id="KW-0808">Transferase</keyword>
<dbReference type="PANTHER" id="PTHR11085:SF8">
    <property type="entry name" value="NAD-DEPENDENT HISTONE DEACETYLASE HST3"/>
    <property type="match status" value="1"/>
</dbReference>
<keyword evidence="2" id="KW-0678">Repressor</keyword>